<evidence type="ECO:0000313" key="3">
    <source>
        <dbReference type="EMBL" id="MBP2319551.1"/>
    </source>
</evidence>
<evidence type="ECO:0000256" key="1">
    <source>
        <dbReference type="SAM" id="Coils"/>
    </source>
</evidence>
<sequence length="109" mass="12657">MGEENPLIYLLGGGSLSLLLTAFIKGAWDWLKGRHERERAQAKDRRDTIAALKQEVRDAEAEADEVRAESIRHQRRTALYWEYAYRLRQHTIVTYQADPDSLPPWPEGH</sequence>
<gene>
    <name evidence="3" type="ORF">JOF45_002634</name>
</gene>
<keyword evidence="2" id="KW-0812">Transmembrane</keyword>
<feature type="transmembrane region" description="Helical" evidence="2">
    <location>
        <begin position="6"/>
        <end position="28"/>
    </location>
</feature>
<keyword evidence="2" id="KW-1133">Transmembrane helix</keyword>
<dbReference type="Proteomes" id="UP001519331">
    <property type="component" value="Unassembled WGS sequence"/>
</dbReference>
<dbReference type="RefSeq" id="WP_210051507.1">
    <property type="nucleotide sequence ID" value="NZ_JAGINX010000002.1"/>
</dbReference>
<keyword evidence="1" id="KW-0175">Coiled coil</keyword>
<evidence type="ECO:0000256" key="2">
    <source>
        <dbReference type="SAM" id="Phobius"/>
    </source>
</evidence>
<protein>
    <submittedName>
        <fullName evidence="3">Uncharacterized protein</fullName>
    </submittedName>
</protein>
<dbReference type="EMBL" id="JAGINX010000002">
    <property type="protein sequence ID" value="MBP2319551.1"/>
    <property type="molecule type" value="Genomic_DNA"/>
</dbReference>
<reference evidence="3 4" key="1">
    <citation type="submission" date="2021-03" db="EMBL/GenBank/DDBJ databases">
        <title>Sequencing the genomes of 1000 actinobacteria strains.</title>
        <authorList>
            <person name="Klenk H.-P."/>
        </authorList>
    </citation>
    <scope>NUCLEOTIDE SEQUENCE [LARGE SCALE GENOMIC DNA]</scope>
    <source>
        <strain evidence="3 4">DSM 12544</strain>
    </source>
</reference>
<name>A0ABS4T5J3_9MICC</name>
<evidence type="ECO:0000313" key="4">
    <source>
        <dbReference type="Proteomes" id="UP001519331"/>
    </source>
</evidence>
<keyword evidence="2" id="KW-0472">Membrane</keyword>
<keyword evidence="4" id="KW-1185">Reference proteome</keyword>
<organism evidence="3 4">
    <name type="scientific">Nesterenkonia lacusekhoensis</name>
    <dbReference type="NCBI Taxonomy" id="150832"/>
    <lineage>
        <taxon>Bacteria</taxon>
        <taxon>Bacillati</taxon>
        <taxon>Actinomycetota</taxon>
        <taxon>Actinomycetes</taxon>
        <taxon>Micrococcales</taxon>
        <taxon>Micrococcaceae</taxon>
        <taxon>Nesterenkonia</taxon>
    </lineage>
</organism>
<accession>A0ABS4T5J3</accession>
<comment type="caution">
    <text evidence="3">The sequence shown here is derived from an EMBL/GenBank/DDBJ whole genome shotgun (WGS) entry which is preliminary data.</text>
</comment>
<proteinExistence type="predicted"/>
<feature type="coiled-coil region" evidence="1">
    <location>
        <begin position="35"/>
        <end position="76"/>
    </location>
</feature>